<dbReference type="PANTHER" id="PTHR46580">
    <property type="entry name" value="SENSOR KINASE-RELATED"/>
    <property type="match status" value="1"/>
</dbReference>
<dbReference type="InterPro" id="IPR011330">
    <property type="entry name" value="Glyco_hydro/deAcase_b/a-brl"/>
</dbReference>
<keyword evidence="4" id="KW-1185">Reference proteome</keyword>
<dbReference type="Pfam" id="PF13517">
    <property type="entry name" value="FG-GAP_3"/>
    <property type="match status" value="1"/>
</dbReference>
<keyword evidence="2" id="KW-1133">Transmembrane helix</keyword>
<dbReference type="InterPro" id="IPR013517">
    <property type="entry name" value="FG-GAP"/>
</dbReference>
<dbReference type="SUPFAM" id="SSF69318">
    <property type="entry name" value="Integrin alpha N-terminal domain"/>
    <property type="match status" value="1"/>
</dbReference>
<keyword evidence="1" id="KW-0732">Signal</keyword>
<evidence type="ECO:0000256" key="1">
    <source>
        <dbReference type="ARBA" id="ARBA00022729"/>
    </source>
</evidence>
<sequence>MGEQASVKRKLWQQIGIGIVGGVLAAIGLAAYIPSNTEMNDSPNMGKRHAMIRLEDVGLGGDYNTLEGLGKLRAVMTYIESEHVPFHVAVIPRRMSLQDDGVWKEKGIDDPNPDEVVSAFIKLLQQAEQQGGVLGMHGYRHQYGETYRSDGEQNSGIGSEFNIKDAPETQELSYAAERMKESLAAFAGAGLHPAFWESPHYKDTHEQQAVFRSFVGLMYQPDLYAKNANDDMNTYDTINTYGQDSLGSVYVPAPYRYISDAESVDRMLEKASKDDGLASFYFHPFLEFSHLEPVMAADGNPEEKDGIPVYQYKEGDTGSYLHKLITGFKKLDYRWMSLHDIVPFTPAHRVMLPPRTKLQNVMFGDVTGRGHADVVVRQLHRVLVIPGSYDMPRNRPQEASQVWLRETFAPEESLLLVDVNGDGKQDLLAYNTETGNVRVAIADKRQFLPVRTIGALPMGLSSVRALRSSHGMGLIAKGDKGLVQVNLLNQQLTYTETNTTLPEDAEIFTAQMQDTDEDDDILCVSHKDRRVSIMYHQGQGTFAEPQTAGGVSFGNSDQLLVGDTNGDGRSDLIAYTAETGIWRVFQNEGGNHFQPLDNEFGPWAQGKERRAMIADFDGNQKLDIGSYNETEHVLDLALSFRGGTP</sequence>
<feature type="transmembrane region" description="Helical" evidence="2">
    <location>
        <begin position="12"/>
        <end position="33"/>
    </location>
</feature>
<keyword evidence="2" id="KW-0812">Transmembrane</keyword>
<organism evidence="3 4">
    <name type="scientific">Paenibacillus plantarum</name>
    <dbReference type="NCBI Taxonomy" id="2654975"/>
    <lineage>
        <taxon>Bacteria</taxon>
        <taxon>Bacillati</taxon>
        <taxon>Bacillota</taxon>
        <taxon>Bacilli</taxon>
        <taxon>Bacillales</taxon>
        <taxon>Paenibacillaceae</taxon>
        <taxon>Paenibacillus</taxon>
    </lineage>
</organism>
<reference evidence="3 4" key="1">
    <citation type="submission" date="2019-10" db="EMBL/GenBank/DDBJ databases">
        <title>Description of Paenibacillus humi sp. nov.</title>
        <authorList>
            <person name="Carlier A."/>
            <person name="Qi S."/>
        </authorList>
    </citation>
    <scope>NUCLEOTIDE SEQUENCE [LARGE SCALE GENOMIC DNA]</scope>
    <source>
        <strain evidence="3 4">LMG 31461</strain>
    </source>
</reference>
<accession>A0ABX1X5N2</accession>
<dbReference type="EMBL" id="WHNY01000018">
    <property type="protein sequence ID" value="NOU63587.1"/>
    <property type="molecule type" value="Genomic_DNA"/>
</dbReference>
<comment type="caution">
    <text evidence="3">The sequence shown here is derived from an EMBL/GenBank/DDBJ whole genome shotgun (WGS) entry which is preliminary data.</text>
</comment>
<gene>
    <name evidence="3" type="ORF">GC096_06060</name>
</gene>
<keyword evidence="2" id="KW-0472">Membrane</keyword>
<dbReference type="Pfam" id="PF10096">
    <property type="entry name" value="DUF2334"/>
    <property type="match status" value="1"/>
</dbReference>
<dbReference type="InterPro" id="IPR018763">
    <property type="entry name" value="DUF2334"/>
</dbReference>
<evidence type="ECO:0000313" key="4">
    <source>
        <dbReference type="Proteomes" id="UP000653578"/>
    </source>
</evidence>
<protein>
    <submittedName>
        <fullName evidence="3">DUF2334 domain-containing protein</fullName>
    </submittedName>
</protein>
<proteinExistence type="predicted"/>
<dbReference type="Gene3D" id="2.130.10.130">
    <property type="entry name" value="Integrin alpha, N-terminal"/>
    <property type="match status" value="1"/>
</dbReference>
<dbReference type="PANTHER" id="PTHR46580:SF4">
    <property type="entry name" value="ATP_GTP-BINDING PROTEIN"/>
    <property type="match status" value="1"/>
</dbReference>
<evidence type="ECO:0000256" key="2">
    <source>
        <dbReference type="SAM" id="Phobius"/>
    </source>
</evidence>
<evidence type="ECO:0000313" key="3">
    <source>
        <dbReference type="EMBL" id="NOU63587.1"/>
    </source>
</evidence>
<name>A0ABX1X5N2_9BACL</name>
<dbReference type="SUPFAM" id="SSF88713">
    <property type="entry name" value="Glycoside hydrolase/deacetylase"/>
    <property type="match status" value="1"/>
</dbReference>
<dbReference type="Proteomes" id="UP000653578">
    <property type="component" value="Unassembled WGS sequence"/>
</dbReference>
<dbReference type="InterPro" id="IPR028994">
    <property type="entry name" value="Integrin_alpha_N"/>
</dbReference>